<reference evidence="13" key="1">
    <citation type="submission" date="2016-11" db="EMBL/GenBank/DDBJ databases">
        <authorList>
            <person name="Varghese N."/>
            <person name="Submissions S."/>
        </authorList>
    </citation>
    <scope>NUCLEOTIDE SEQUENCE [LARGE SCALE GENOMIC DNA]</scope>
    <source>
        <strain evidence="13">DSM 12395</strain>
    </source>
</reference>
<dbReference type="EMBL" id="FQUY01000007">
    <property type="protein sequence ID" value="SHE86537.1"/>
    <property type="molecule type" value="Genomic_DNA"/>
</dbReference>
<dbReference type="FunFam" id="3.40.190.10:FF:000005">
    <property type="entry name" value="Porphobilinogen deaminase"/>
    <property type="match status" value="1"/>
</dbReference>
<dbReference type="PIRSF" id="PIRSF001438">
    <property type="entry name" value="4pyrrol_synth_OHMeBilane_synth"/>
    <property type="match status" value="1"/>
</dbReference>
<protein>
    <recommendedName>
        <fullName evidence="9">Porphobilinogen deaminase</fullName>
        <shortName evidence="9">PBG</shortName>
        <ecNumber evidence="9">2.5.1.61</ecNumber>
    </recommendedName>
    <alternativeName>
        <fullName evidence="9">Hydroxymethylbilane synthase</fullName>
        <shortName evidence="9">HMBS</shortName>
    </alternativeName>
    <alternativeName>
        <fullName evidence="9">Pre-uroporphyrinogen synthase</fullName>
    </alternativeName>
</protein>
<evidence type="ECO:0000256" key="1">
    <source>
        <dbReference type="ARBA" id="ARBA00002869"/>
    </source>
</evidence>
<evidence type="ECO:0000256" key="3">
    <source>
        <dbReference type="ARBA" id="ARBA00005173"/>
    </source>
</evidence>
<evidence type="ECO:0000256" key="6">
    <source>
        <dbReference type="ARBA" id="ARBA00022679"/>
    </source>
</evidence>
<dbReference type="CDD" id="cd13646">
    <property type="entry name" value="PBP2_EcHMBS_like"/>
    <property type="match status" value="1"/>
</dbReference>
<dbReference type="AlphaFoldDB" id="A0A1M4WZJ3"/>
<evidence type="ECO:0000313" key="12">
    <source>
        <dbReference type="EMBL" id="SHE86537.1"/>
    </source>
</evidence>
<gene>
    <name evidence="9" type="primary">hemC</name>
    <name evidence="12" type="ORF">SAMN02745133_01309</name>
</gene>
<dbReference type="RefSeq" id="WP_073237563.1">
    <property type="nucleotide sequence ID" value="NZ_FQUY01000007.1"/>
</dbReference>
<dbReference type="SUPFAM" id="SSF53850">
    <property type="entry name" value="Periplasmic binding protein-like II"/>
    <property type="match status" value="1"/>
</dbReference>
<evidence type="ECO:0000313" key="13">
    <source>
        <dbReference type="Proteomes" id="UP000184148"/>
    </source>
</evidence>
<dbReference type="InterPro" id="IPR022419">
    <property type="entry name" value="Porphobilin_deaminase_cofac_BS"/>
</dbReference>
<comment type="function">
    <text evidence="1 9">Tetrapolymerization of the monopyrrole PBG into the hydroxymethylbilane pre-uroporphyrinogen in several discrete steps.</text>
</comment>
<organism evidence="12 13">
    <name type="scientific">Desulforamulus putei DSM 12395</name>
    <dbReference type="NCBI Taxonomy" id="1121429"/>
    <lineage>
        <taxon>Bacteria</taxon>
        <taxon>Bacillati</taxon>
        <taxon>Bacillota</taxon>
        <taxon>Clostridia</taxon>
        <taxon>Eubacteriales</taxon>
        <taxon>Peptococcaceae</taxon>
        <taxon>Desulforamulus</taxon>
    </lineage>
</organism>
<feature type="domain" description="Porphobilinogen deaminase N-terminal" evidence="10">
    <location>
        <begin position="5"/>
        <end position="212"/>
    </location>
</feature>
<dbReference type="STRING" id="1121429.SAMN02745133_01309"/>
<evidence type="ECO:0000256" key="4">
    <source>
        <dbReference type="ARBA" id="ARBA00005638"/>
    </source>
</evidence>
<dbReference type="Gene3D" id="3.30.160.40">
    <property type="entry name" value="Porphobilinogen deaminase, C-terminal domain"/>
    <property type="match status" value="1"/>
</dbReference>
<proteinExistence type="inferred from homology"/>
<keyword evidence="13" id="KW-1185">Reference proteome</keyword>
<dbReference type="InterPro" id="IPR022418">
    <property type="entry name" value="Porphobilinogen_deaminase_C"/>
</dbReference>
<evidence type="ECO:0000256" key="5">
    <source>
        <dbReference type="ARBA" id="ARBA00011245"/>
    </source>
</evidence>
<dbReference type="HAMAP" id="MF_00260">
    <property type="entry name" value="Porphobil_deam"/>
    <property type="match status" value="1"/>
</dbReference>
<dbReference type="GO" id="GO:0004418">
    <property type="term" value="F:hydroxymethylbilane synthase activity"/>
    <property type="evidence" value="ECO:0007669"/>
    <property type="project" value="UniProtKB-UniRule"/>
</dbReference>
<accession>A0A1M4WZJ3</accession>
<comment type="miscellaneous">
    <text evidence="9">The porphobilinogen subunits are added to the dipyrromethane group.</text>
</comment>
<dbReference type="PANTHER" id="PTHR11557">
    <property type="entry name" value="PORPHOBILINOGEN DEAMINASE"/>
    <property type="match status" value="1"/>
</dbReference>
<comment type="cofactor">
    <cofactor evidence="9">
        <name>dipyrromethane</name>
        <dbReference type="ChEBI" id="CHEBI:60342"/>
    </cofactor>
    <text evidence="9">Binds 1 dipyrromethane group covalently.</text>
</comment>
<dbReference type="EC" id="2.5.1.61" evidence="9"/>
<dbReference type="InterPro" id="IPR000860">
    <property type="entry name" value="HemC"/>
</dbReference>
<dbReference type="PROSITE" id="PS00533">
    <property type="entry name" value="PORPHOBILINOGEN_DEAM"/>
    <property type="match status" value="1"/>
</dbReference>
<comment type="subunit">
    <text evidence="5 9">Monomer.</text>
</comment>
<keyword evidence="7 9" id="KW-0627">Porphyrin biosynthesis</keyword>
<dbReference type="Proteomes" id="UP000184148">
    <property type="component" value="Unassembled WGS sequence"/>
</dbReference>
<dbReference type="OrthoDB" id="9810298at2"/>
<dbReference type="PRINTS" id="PR00151">
    <property type="entry name" value="PORPHBDMNASE"/>
</dbReference>
<evidence type="ECO:0000259" key="11">
    <source>
        <dbReference type="Pfam" id="PF03900"/>
    </source>
</evidence>
<dbReference type="NCBIfam" id="TIGR00212">
    <property type="entry name" value="hemC"/>
    <property type="match status" value="1"/>
</dbReference>
<evidence type="ECO:0000259" key="10">
    <source>
        <dbReference type="Pfam" id="PF01379"/>
    </source>
</evidence>
<evidence type="ECO:0000256" key="9">
    <source>
        <dbReference type="HAMAP-Rule" id="MF_00260"/>
    </source>
</evidence>
<dbReference type="SUPFAM" id="SSF54782">
    <property type="entry name" value="Porphobilinogen deaminase (hydroxymethylbilane synthase), C-terminal domain"/>
    <property type="match status" value="1"/>
</dbReference>
<dbReference type="InterPro" id="IPR036803">
    <property type="entry name" value="Porphobilinogen_deaminase_C_sf"/>
</dbReference>
<dbReference type="Gene3D" id="3.40.190.10">
    <property type="entry name" value="Periplasmic binding protein-like II"/>
    <property type="match status" value="2"/>
</dbReference>
<dbReference type="FunFam" id="3.30.160.40:FF:000002">
    <property type="entry name" value="Porphobilinogen deaminase"/>
    <property type="match status" value="1"/>
</dbReference>
<comment type="pathway">
    <text evidence="3">Porphyrin-containing compound metabolism; chlorophyll biosynthesis.</text>
</comment>
<comment type="pathway">
    <text evidence="2">Porphyrin-containing compound metabolism; protoporphyrin-IX biosynthesis; coproporphyrinogen-III from 5-aminolevulinate: step 2/4.</text>
</comment>
<dbReference type="Pfam" id="PF01379">
    <property type="entry name" value="Porphobil_deam"/>
    <property type="match status" value="1"/>
</dbReference>
<dbReference type="GO" id="GO:0006782">
    <property type="term" value="P:protoporphyrinogen IX biosynthetic process"/>
    <property type="evidence" value="ECO:0007669"/>
    <property type="project" value="UniProtKB-UniRule"/>
</dbReference>
<comment type="catalytic activity">
    <reaction evidence="8 9">
        <text>4 porphobilinogen + H2O = hydroxymethylbilane + 4 NH4(+)</text>
        <dbReference type="Rhea" id="RHEA:13185"/>
        <dbReference type="ChEBI" id="CHEBI:15377"/>
        <dbReference type="ChEBI" id="CHEBI:28938"/>
        <dbReference type="ChEBI" id="CHEBI:57845"/>
        <dbReference type="ChEBI" id="CHEBI:58126"/>
        <dbReference type="EC" id="2.5.1.61"/>
    </reaction>
</comment>
<evidence type="ECO:0000256" key="7">
    <source>
        <dbReference type="ARBA" id="ARBA00023244"/>
    </source>
</evidence>
<feature type="modified residue" description="S-(dipyrrolylmethanemethyl)cysteine" evidence="9">
    <location>
        <position position="241"/>
    </location>
</feature>
<evidence type="ECO:0000256" key="8">
    <source>
        <dbReference type="ARBA" id="ARBA00048169"/>
    </source>
</evidence>
<evidence type="ECO:0000256" key="2">
    <source>
        <dbReference type="ARBA" id="ARBA00004735"/>
    </source>
</evidence>
<dbReference type="GO" id="GO:0005737">
    <property type="term" value="C:cytoplasm"/>
    <property type="evidence" value="ECO:0007669"/>
    <property type="project" value="UniProtKB-UniRule"/>
</dbReference>
<sequence length="309" mass="33914">MKRKITVGSRDSALALWQTRWVVEQLEKQNPEVTFEIITMKTKGDKMLDVALAKIGDKGLFTKELEVAMQRREIDFAVHSLKDLPTVLPEGLTIGAVCKRDNPGDALISKDGRKLEELPRGARIGTSSLRRCAQLLNYRPDFQLESLRGNLNTRMKKLVSERLDAIILAAAGITRMGWEDMIAEIIPFDICLPAVGQGAIAVECREDDQDIVELLKGVEHPATRAATNAERALLRRLEGGCQIPIGAFGEVVKEKLTLTAIVATLDGSQVIRAQGEAAVDQAIQLGIEVAEKLLDMGGKKILQQVRSGE</sequence>
<dbReference type="InterPro" id="IPR022417">
    <property type="entry name" value="Porphobilin_deaminase_N"/>
</dbReference>
<dbReference type="PANTHER" id="PTHR11557:SF0">
    <property type="entry name" value="PORPHOBILINOGEN DEAMINASE"/>
    <property type="match status" value="1"/>
</dbReference>
<name>A0A1M4WZJ3_9FIRM</name>
<keyword evidence="6 9" id="KW-0808">Transferase</keyword>
<feature type="domain" description="Porphobilinogen deaminase C-terminal" evidence="11">
    <location>
        <begin position="228"/>
        <end position="294"/>
    </location>
</feature>
<dbReference type="Pfam" id="PF03900">
    <property type="entry name" value="Porphobil_deamC"/>
    <property type="match status" value="1"/>
</dbReference>
<comment type="similarity">
    <text evidence="4 9">Belongs to the HMBS family.</text>
</comment>
<dbReference type="FunFam" id="3.40.190.10:FF:000004">
    <property type="entry name" value="Porphobilinogen deaminase"/>
    <property type="match status" value="1"/>
</dbReference>